<feature type="signal peptide" evidence="1">
    <location>
        <begin position="1"/>
        <end position="20"/>
    </location>
</feature>
<keyword evidence="3" id="KW-1185">Reference proteome</keyword>
<protein>
    <submittedName>
        <fullName evidence="2">Uncharacterized protein</fullName>
    </submittedName>
</protein>
<dbReference type="OrthoDB" id="7674009at2759"/>
<sequence>MRCILAIAFTVVLIATEGNAMPASDVENQQTTPQPLEIYDEVRKIQTTFNALYIQLQKVLNLPNKQEYINNVSITTILLTAYRVTSRT</sequence>
<dbReference type="AlphaFoldDB" id="E2BLW1"/>
<evidence type="ECO:0000256" key="1">
    <source>
        <dbReference type="SAM" id="SignalP"/>
    </source>
</evidence>
<proteinExistence type="predicted"/>
<evidence type="ECO:0000313" key="3">
    <source>
        <dbReference type="Proteomes" id="UP000008237"/>
    </source>
</evidence>
<gene>
    <name evidence="2" type="ORF">EAI_11996</name>
</gene>
<dbReference type="InParanoid" id="E2BLW1"/>
<organism evidence="3">
    <name type="scientific">Harpegnathos saltator</name>
    <name type="common">Jerdon's jumping ant</name>
    <dbReference type="NCBI Taxonomy" id="610380"/>
    <lineage>
        <taxon>Eukaryota</taxon>
        <taxon>Metazoa</taxon>
        <taxon>Ecdysozoa</taxon>
        <taxon>Arthropoda</taxon>
        <taxon>Hexapoda</taxon>
        <taxon>Insecta</taxon>
        <taxon>Pterygota</taxon>
        <taxon>Neoptera</taxon>
        <taxon>Endopterygota</taxon>
        <taxon>Hymenoptera</taxon>
        <taxon>Apocrita</taxon>
        <taxon>Aculeata</taxon>
        <taxon>Formicoidea</taxon>
        <taxon>Formicidae</taxon>
        <taxon>Ponerinae</taxon>
        <taxon>Ponerini</taxon>
        <taxon>Harpegnathos</taxon>
    </lineage>
</organism>
<feature type="chain" id="PRO_5003157349" evidence="1">
    <location>
        <begin position="21"/>
        <end position="88"/>
    </location>
</feature>
<dbReference type="Proteomes" id="UP000008237">
    <property type="component" value="Unassembled WGS sequence"/>
</dbReference>
<keyword evidence="1" id="KW-0732">Signal</keyword>
<evidence type="ECO:0000313" key="2">
    <source>
        <dbReference type="EMBL" id="EFN83327.1"/>
    </source>
</evidence>
<dbReference type="EMBL" id="GL449042">
    <property type="protein sequence ID" value="EFN83327.1"/>
    <property type="molecule type" value="Genomic_DNA"/>
</dbReference>
<accession>E2BLW1</accession>
<reference evidence="2 3" key="1">
    <citation type="journal article" date="2010" name="Science">
        <title>Genomic comparison of the ants Camponotus floridanus and Harpegnathos saltator.</title>
        <authorList>
            <person name="Bonasio R."/>
            <person name="Zhang G."/>
            <person name="Ye C."/>
            <person name="Mutti N.S."/>
            <person name="Fang X."/>
            <person name="Qin N."/>
            <person name="Donahue G."/>
            <person name="Yang P."/>
            <person name="Li Q."/>
            <person name="Li C."/>
            <person name="Zhang P."/>
            <person name="Huang Z."/>
            <person name="Berger S.L."/>
            <person name="Reinberg D."/>
            <person name="Wang J."/>
            <person name="Liebig J."/>
        </authorList>
    </citation>
    <scope>NUCLEOTIDE SEQUENCE [LARGE SCALE GENOMIC DNA]</scope>
    <source>
        <strain evidence="2 3">R22 G/1</strain>
    </source>
</reference>
<name>E2BLW1_HARSA</name>